<dbReference type="STRING" id="1229727.Ga0080559_TMP4073"/>
<sequence precursor="true">MGRVRMRTKLGVAVMAGALAASAANASPDLFRDLPGDARDLNDLRWEKRPVLIFAPSRDDPAYSRQMELLRAQVDALAERDIVVLSDLDADTPSPLRQGFQPGGFRIVLVGKDGGIKLEQEEVLDPETLFSLIDGMPMRRNEMAN</sequence>
<gene>
    <name evidence="4" type="ORF">Ga0080559_TMP4073</name>
</gene>
<dbReference type="KEGG" id="tpro:Ga0080559_TMP4073"/>
<keyword evidence="1 2" id="KW-0732">Signal</keyword>
<dbReference type="OrthoDB" id="7362103at2"/>
<feature type="domain" description="DUF4174" evidence="3">
    <location>
        <begin position="41"/>
        <end position="142"/>
    </location>
</feature>
<evidence type="ECO:0000313" key="5">
    <source>
        <dbReference type="Proteomes" id="UP000186559"/>
    </source>
</evidence>
<evidence type="ECO:0000313" key="4">
    <source>
        <dbReference type="EMBL" id="APX24869.1"/>
    </source>
</evidence>
<feature type="chain" id="PRO_5010579386" evidence="2">
    <location>
        <begin position="27"/>
        <end position="145"/>
    </location>
</feature>
<organism evidence="4 5">
    <name type="scientific">Salipiger profundus</name>
    <dbReference type="NCBI Taxonomy" id="1229727"/>
    <lineage>
        <taxon>Bacteria</taxon>
        <taxon>Pseudomonadati</taxon>
        <taxon>Pseudomonadota</taxon>
        <taxon>Alphaproteobacteria</taxon>
        <taxon>Rhodobacterales</taxon>
        <taxon>Roseobacteraceae</taxon>
        <taxon>Salipiger</taxon>
    </lineage>
</organism>
<feature type="signal peptide" evidence="2">
    <location>
        <begin position="1"/>
        <end position="26"/>
    </location>
</feature>
<proteinExistence type="predicted"/>
<dbReference type="Proteomes" id="UP000186559">
    <property type="component" value="Chromosome"/>
</dbReference>
<reference evidence="4 5" key="1">
    <citation type="submission" date="2016-03" db="EMBL/GenBank/DDBJ databases">
        <title>Deep-sea bacteria in the southern Pacific.</title>
        <authorList>
            <person name="Tang K."/>
        </authorList>
    </citation>
    <scope>NUCLEOTIDE SEQUENCE [LARGE SCALE GENOMIC DNA]</scope>
    <source>
        <strain evidence="4 5">JLT2016</strain>
    </source>
</reference>
<keyword evidence="5" id="KW-1185">Reference proteome</keyword>
<dbReference type="Pfam" id="PF13778">
    <property type="entry name" value="DUF4174"/>
    <property type="match status" value="1"/>
</dbReference>
<dbReference type="EMBL" id="CP014796">
    <property type="protein sequence ID" value="APX24869.1"/>
    <property type="molecule type" value="Genomic_DNA"/>
</dbReference>
<evidence type="ECO:0000256" key="2">
    <source>
        <dbReference type="SAM" id="SignalP"/>
    </source>
</evidence>
<evidence type="ECO:0000259" key="3">
    <source>
        <dbReference type="Pfam" id="PF13778"/>
    </source>
</evidence>
<dbReference type="AlphaFoldDB" id="A0A1U7D9Q8"/>
<evidence type="ECO:0000256" key="1">
    <source>
        <dbReference type="ARBA" id="ARBA00022729"/>
    </source>
</evidence>
<protein>
    <submittedName>
        <fullName evidence="4">Putative DUF4174 protein</fullName>
    </submittedName>
</protein>
<dbReference type="RefSeq" id="WP_017467596.1">
    <property type="nucleotide sequence ID" value="NZ_BMEW01000001.1"/>
</dbReference>
<name>A0A1U7D9Q8_9RHOB</name>
<dbReference type="InterPro" id="IPR025232">
    <property type="entry name" value="DUF4174"/>
</dbReference>
<accession>A0A1U7D9Q8</accession>